<feature type="transmembrane region" description="Helical" evidence="6">
    <location>
        <begin position="391"/>
        <end position="412"/>
    </location>
</feature>
<dbReference type="PANTHER" id="PTHR43823">
    <property type="entry name" value="SPORULATION PROTEIN YKVU"/>
    <property type="match status" value="1"/>
</dbReference>
<dbReference type="GO" id="GO:0015297">
    <property type="term" value="F:antiporter activity"/>
    <property type="evidence" value="ECO:0007669"/>
    <property type="project" value="InterPro"/>
</dbReference>
<keyword evidence="2" id="KW-1003">Cell membrane</keyword>
<keyword evidence="4 6" id="KW-1133">Transmembrane helix</keyword>
<dbReference type="InterPro" id="IPR051327">
    <property type="entry name" value="MATE_MepA_subfamily"/>
</dbReference>
<name>A0A9D2PQV9_9FIRM</name>
<feature type="transmembrane region" description="Helical" evidence="6">
    <location>
        <begin position="197"/>
        <end position="217"/>
    </location>
</feature>
<gene>
    <name evidence="7" type="ORF">H9931_01820</name>
</gene>
<accession>A0A9D2PQV9</accession>
<evidence type="ECO:0000313" key="7">
    <source>
        <dbReference type="EMBL" id="HJC65444.1"/>
    </source>
</evidence>
<dbReference type="PANTHER" id="PTHR43823:SF3">
    <property type="entry name" value="MULTIDRUG EXPORT PROTEIN MEPA"/>
    <property type="match status" value="1"/>
</dbReference>
<feature type="transmembrane region" description="Helical" evidence="6">
    <location>
        <begin position="361"/>
        <end position="379"/>
    </location>
</feature>
<dbReference type="Pfam" id="PF01554">
    <property type="entry name" value="MatE"/>
    <property type="match status" value="2"/>
</dbReference>
<dbReference type="AlphaFoldDB" id="A0A9D2PQV9"/>
<dbReference type="InterPro" id="IPR002528">
    <property type="entry name" value="MATE_fam"/>
</dbReference>
<sequence>MKTDSREMDRFTGPMFRRGLLPALISSVGLGISDVADAVVLGQRMGETGLAAISLALPVFMVINLVMHSFGSGGSIRYSRLLGEGNPKEAVKSFSFVIETALILGIVMALAGDFLIHPILSILGASRENIQLYEASRIYVEVIISGIPLFFGSYILNYYLRSDGCQKLASFGFTVGNLSDLFLNILLVLVFDLGAAGAAWSTLTGQAVAICIYLWSLRRGEREGLLAFRPAFPRLKEIYTCFRLGLSTSSQYVFQMVFLLIANRMLMKMGGENGVAVFDLVQNTSFLILYLYDGVSKTAQPLISTFVGECNSQGLKKTLRLGYGWGLGVGGLGALFVFCFPGVLCMIFGLQSPEAEELGCYALRVLAMGSLIAGICILTENFCQAGEDERGAFCIAALRGAICLIPCALFFSMAGLKAFWWMYPAAELLTLVIYGIWKKWFGSRRRAFDEERVFYCTIRGQNDNIRPLTSGIEEFLERWEAAPNQQYFVAMAAEEICLSIMQKGFGQESLGKSPEEKDRAGYIQVTLVALEDGDFELHIRDDAVKFNPFSMKTAKADLDGDWDPDAIGILVIKEKSKDFFYRRYQGFNTMVIRI</sequence>
<protein>
    <submittedName>
        <fullName evidence="7">MATE family efflux transporter</fullName>
    </submittedName>
</protein>
<comment type="caution">
    <text evidence="7">The sequence shown here is derived from an EMBL/GenBank/DDBJ whole genome shotgun (WGS) entry which is preliminary data.</text>
</comment>
<evidence type="ECO:0000256" key="1">
    <source>
        <dbReference type="ARBA" id="ARBA00004651"/>
    </source>
</evidence>
<feature type="transmembrane region" description="Helical" evidence="6">
    <location>
        <begin position="48"/>
        <end position="70"/>
    </location>
</feature>
<dbReference type="GO" id="GO:0042910">
    <property type="term" value="F:xenobiotic transmembrane transporter activity"/>
    <property type="evidence" value="ECO:0007669"/>
    <property type="project" value="InterPro"/>
</dbReference>
<evidence type="ECO:0000313" key="8">
    <source>
        <dbReference type="Proteomes" id="UP000823863"/>
    </source>
</evidence>
<reference evidence="7" key="2">
    <citation type="submission" date="2021-04" db="EMBL/GenBank/DDBJ databases">
        <authorList>
            <person name="Gilroy R."/>
        </authorList>
    </citation>
    <scope>NUCLEOTIDE SEQUENCE</scope>
    <source>
        <strain evidence="7">CHK198-12963</strain>
    </source>
</reference>
<reference evidence="7" key="1">
    <citation type="journal article" date="2021" name="PeerJ">
        <title>Extensive microbial diversity within the chicken gut microbiome revealed by metagenomics and culture.</title>
        <authorList>
            <person name="Gilroy R."/>
            <person name="Ravi A."/>
            <person name="Getino M."/>
            <person name="Pursley I."/>
            <person name="Horton D.L."/>
            <person name="Alikhan N.F."/>
            <person name="Baker D."/>
            <person name="Gharbi K."/>
            <person name="Hall N."/>
            <person name="Watson M."/>
            <person name="Adriaenssens E.M."/>
            <person name="Foster-Nyarko E."/>
            <person name="Jarju S."/>
            <person name="Secka A."/>
            <person name="Antonio M."/>
            <person name="Oren A."/>
            <person name="Chaudhuri R.R."/>
            <person name="La Ragione R."/>
            <person name="Hildebrand F."/>
            <person name="Pallen M.J."/>
        </authorList>
    </citation>
    <scope>NUCLEOTIDE SEQUENCE</scope>
    <source>
        <strain evidence="7">CHK198-12963</strain>
    </source>
</reference>
<evidence type="ECO:0000256" key="5">
    <source>
        <dbReference type="ARBA" id="ARBA00023136"/>
    </source>
</evidence>
<keyword evidence="5 6" id="KW-0472">Membrane</keyword>
<comment type="subcellular location">
    <subcellularLocation>
        <location evidence="1">Cell membrane</location>
        <topology evidence="1">Multi-pass membrane protein</topology>
    </subcellularLocation>
</comment>
<proteinExistence type="predicted"/>
<feature type="transmembrane region" description="Helical" evidence="6">
    <location>
        <begin position="168"/>
        <end position="191"/>
    </location>
</feature>
<feature type="transmembrane region" description="Helical" evidence="6">
    <location>
        <begin position="325"/>
        <end position="349"/>
    </location>
</feature>
<organism evidence="7 8">
    <name type="scientific">Candidatus Enterocloster excrementigallinarum</name>
    <dbReference type="NCBI Taxonomy" id="2838558"/>
    <lineage>
        <taxon>Bacteria</taxon>
        <taxon>Bacillati</taxon>
        <taxon>Bacillota</taxon>
        <taxon>Clostridia</taxon>
        <taxon>Lachnospirales</taxon>
        <taxon>Lachnospiraceae</taxon>
        <taxon>Enterocloster</taxon>
    </lineage>
</organism>
<dbReference type="Proteomes" id="UP000823863">
    <property type="component" value="Unassembled WGS sequence"/>
</dbReference>
<evidence type="ECO:0000256" key="3">
    <source>
        <dbReference type="ARBA" id="ARBA00022692"/>
    </source>
</evidence>
<feature type="transmembrane region" description="Helical" evidence="6">
    <location>
        <begin position="136"/>
        <end position="156"/>
    </location>
</feature>
<dbReference type="EMBL" id="DWWB01000006">
    <property type="protein sequence ID" value="HJC65444.1"/>
    <property type="molecule type" value="Genomic_DNA"/>
</dbReference>
<feature type="transmembrane region" description="Helical" evidence="6">
    <location>
        <begin position="91"/>
        <end position="116"/>
    </location>
</feature>
<keyword evidence="3 6" id="KW-0812">Transmembrane</keyword>
<dbReference type="GO" id="GO:0005886">
    <property type="term" value="C:plasma membrane"/>
    <property type="evidence" value="ECO:0007669"/>
    <property type="project" value="UniProtKB-SubCell"/>
</dbReference>
<evidence type="ECO:0000256" key="2">
    <source>
        <dbReference type="ARBA" id="ARBA00022475"/>
    </source>
</evidence>
<dbReference type="NCBIfam" id="TIGR00797">
    <property type="entry name" value="matE"/>
    <property type="match status" value="1"/>
</dbReference>
<feature type="transmembrane region" description="Helical" evidence="6">
    <location>
        <begin position="418"/>
        <end position="437"/>
    </location>
</feature>
<evidence type="ECO:0000256" key="4">
    <source>
        <dbReference type="ARBA" id="ARBA00022989"/>
    </source>
</evidence>
<evidence type="ECO:0000256" key="6">
    <source>
        <dbReference type="SAM" id="Phobius"/>
    </source>
</evidence>